<evidence type="ECO:0000313" key="1">
    <source>
        <dbReference type="EMBL" id="PDT19116.1"/>
    </source>
</evidence>
<protein>
    <submittedName>
        <fullName evidence="1">Uncharacterized protein</fullName>
    </submittedName>
</protein>
<gene>
    <name evidence="1" type="ORF">CO674_34935</name>
</gene>
<evidence type="ECO:0000313" key="2">
    <source>
        <dbReference type="Proteomes" id="UP000219914"/>
    </source>
</evidence>
<accession>A0ABX4JH29</accession>
<keyword evidence="2" id="KW-1185">Reference proteome</keyword>
<comment type="caution">
    <text evidence="1">The sequence shown here is derived from an EMBL/GenBank/DDBJ whole genome shotgun (WGS) entry which is preliminary data.</text>
</comment>
<dbReference type="EMBL" id="NWSY01000068">
    <property type="protein sequence ID" value="PDT19116.1"/>
    <property type="molecule type" value="Genomic_DNA"/>
</dbReference>
<sequence length="70" mass="7818">MLFSLRSRDIFRPSVSRTLEYAIFTTEEKGRIPDSAVPSASGWRSWRGSPPSCALVPQYDEKVKSLVLSG</sequence>
<reference evidence="1 2" key="1">
    <citation type="submission" date="2017-09" db="EMBL/GenBank/DDBJ databases">
        <title>Comparative genomics of rhizobia isolated from Phaseolus vulgaris in China.</title>
        <authorList>
            <person name="Tong W."/>
        </authorList>
    </citation>
    <scope>NUCLEOTIDE SEQUENCE [LARGE SCALE GENOMIC DNA]</scope>
    <source>
        <strain evidence="1 2">FH14</strain>
    </source>
</reference>
<dbReference type="Proteomes" id="UP000219914">
    <property type="component" value="Unassembled WGS sequence"/>
</dbReference>
<proteinExistence type="predicted"/>
<name>A0ABX4JH29_9HYPH</name>
<organism evidence="1 2">
    <name type="scientific">Rhizobium hidalgonense</name>
    <dbReference type="NCBI Taxonomy" id="1538159"/>
    <lineage>
        <taxon>Bacteria</taxon>
        <taxon>Pseudomonadati</taxon>
        <taxon>Pseudomonadota</taxon>
        <taxon>Alphaproteobacteria</taxon>
        <taxon>Hyphomicrobiales</taxon>
        <taxon>Rhizobiaceae</taxon>
        <taxon>Rhizobium/Agrobacterium group</taxon>
        <taxon>Rhizobium</taxon>
    </lineage>
</organism>